<name>A0ACC2REG9_9FUNG</name>
<keyword evidence="2" id="KW-1185">Reference proteome</keyword>
<sequence length="78" mass="7283">MQLLNSKFSYLALLAVGIQVSGAAVIDQATLVRRTPGGYGGASGGSATSSFGSGGYGGGMGGGHGGSKGGHGGSKGGH</sequence>
<feature type="non-terminal residue" evidence="1">
    <location>
        <position position="78"/>
    </location>
</feature>
<accession>A0ACC2REG9</accession>
<proteinExistence type="predicted"/>
<protein>
    <submittedName>
        <fullName evidence="1">Uncharacterized protein</fullName>
    </submittedName>
</protein>
<organism evidence="1 2">
    <name type="scientific">Entomophthora muscae</name>
    <dbReference type="NCBI Taxonomy" id="34485"/>
    <lineage>
        <taxon>Eukaryota</taxon>
        <taxon>Fungi</taxon>
        <taxon>Fungi incertae sedis</taxon>
        <taxon>Zoopagomycota</taxon>
        <taxon>Entomophthoromycotina</taxon>
        <taxon>Entomophthoromycetes</taxon>
        <taxon>Entomophthorales</taxon>
        <taxon>Entomophthoraceae</taxon>
        <taxon>Entomophthora</taxon>
    </lineage>
</organism>
<evidence type="ECO:0000313" key="1">
    <source>
        <dbReference type="EMBL" id="KAJ9048340.1"/>
    </source>
</evidence>
<comment type="caution">
    <text evidence="1">The sequence shown here is derived from an EMBL/GenBank/DDBJ whole genome shotgun (WGS) entry which is preliminary data.</text>
</comment>
<dbReference type="Proteomes" id="UP001165960">
    <property type="component" value="Unassembled WGS sequence"/>
</dbReference>
<gene>
    <name evidence="1" type="ORF">DSO57_1036009</name>
</gene>
<reference evidence="1" key="1">
    <citation type="submission" date="2022-04" db="EMBL/GenBank/DDBJ databases">
        <title>Genome of the entomopathogenic fungus Entomophthora muscae.</title>
        <authorList>
            <person name="Elya C."/>
            <person name="Lovett B.R."/>
            <person name="Lee E."/>
            <person name="Macias A.M."/>
            <person name="Hajek A.E."/>
            <person name="De Bivort B.L."/>
            <person name="Kasson M.T."/>
            <person name="De Fine Licht H.H."/>
            <person name="Stajich J.E."/>
        </authorList>
    </citation>
    <scope>NUCLEOTIDE SEQUENCE</scope>
    <source>
        <strain evidence="1">Berkeley</strain>
    </source>
</reference>
<evidence type="ECO:0000313" key="2">
    <source>
        <dbReference type="Proteomes" id="UP001165960"/>
    </source>
</evidence>
<dbReference type="EMBL" id="QTSX02007433">
    <property type="protein sequence ID" value="KAJ9048340.1"/>
    <property type="molecule type" value="Genomic_DNA"/>
</dbReference>